<dbReference type="EMBL" id="CP116669">
    <property type="protein sequence ID" value="WCI02425.1"/>
    <property type="molecule type" value="Genomic_DNA"/>
</dbReference>
<dbReference type="RefSeq" id="WP_033697500.1">
    <property type="nucleotide sequence ID" value="NZ_CAXAPI010000005.1"/>
</dbReference>
<accession>A0ABY7RGE0</accession>
<name>A0ABY7RGE0_9PSED</name>
<organism evidence="1 2">
    <name type="scientific">Pseudomonas capeferrum</name>
    <dbReference type="NCBI Taxonomy" id="1495066"/>
    <lineage>
        <taxon>Bacteria</taxon>
        <taxon>Pseudomonadati</taxon>
        <taxon>Pseudomonadota</taxon>
        <taxon>Gammaproteobacteria</taxon>
        <taxon>Pseudomonadales</taxon>
        <taxon>Pseudomonadaceae</taxon>
        <taxon>Pseudomonas</taxon>
    </lineage>
</organism>
<protein>
    <submittedName>
        <fullName evidence="1">Uncharacterized protein</fullName>
    </submittedName>
</protein>
<evidence type="ECO:0000313" key="2">
    <source>
        <dbReference type="Proteomes" id="UP001214301"/>
    </source>
</evidence>
<keyword evidence="2" id="KW-1185">Reference proteome</keyword>
<dbReference type="Proteomes" id="UP001214301">
    <property type="component" value="Chromosome"/>
</dbReference>
<evidence type="ECO:0000313" key="1">
    <source>
        <dbReference type="EMBL" id="WCI02425.1"/>
    </source>
</evidence>
<gene>
    <name evidence="1" type="ORF">PMC74_11275</name>
</gene>
<reference evidence="1 2" key="1">
    <citation type="journal article" date="2020" name="Front. Microbiol.">
        <title>Toward Biorecycling: Isolation of a Soil Bacterium That Grows on a Polyurethane Oligomer and Monomer.</title>
        <authorList>
            <person name="Espinosa M.J.C."/>
            <person name="Blanco A.C."/>
            <person name="Schmidgall T."/>
            <person name="Atanasoff-Kardjalieff A.K."/>
            <person name="Kappelmeyer U."/>
            <person name="Tischler D."/>
            <person name="Pieper D.H."/>
            <person name="Heipieper H.J."/>
            <person name="Eberlein C."/>
        </authorList>
    </citation>
    <scope>NUCLEOTIDE SEQUENCE [LARGE SCALE GENOMIC DNA]</scope>
    <source>
        <strain evidence="1 2">TDA1</strain>
    </source>
</reference>
<dbReference type="GeneID" id="301034767"/>
<sequence length="105" mass="12132">MTKHHFQLAYTINPRHEGDEDEAASARLHLRKIGWDTVEHIETTLLGVVHLYHATTADRIDEAEKQIRDRIHEELKSLRVLSRVRFHGCLMVDGLGQAIRFSILP</sequence>
<proteinExistence type="predicted"/>